<dbReference type="InterPro" id="IPR009072">
    <property type="entry name" value="Histone-fold"/>
</dbReference>
<keyword evidence="9" id="KW-1185">Reference proteome</keyword>
<dbReference type="GO" id="GO:0008622">
    <property type="term" value="C:epsilon DNA polymerase complex"/>
    <property type="evidence" value="ECO:0007669"/>
    <property type="project" value="TreeGrafter"/>
</dbReference>
<feature type="compositionally biased region" description="Basic and acidic residues" evidence="6">
    <location>
        <begin position="171"/>
        <end position="183"/>
    </location>
</feature>
<dbReference type="GO" id="GO:0031507">
    <property type="term" value="P:heterochromatin formation"/>
    <property type="evidence" value="ECO:0007669"/>
    <property type="project" value="TreeGrafter"/>
</dbReference>
<feature type="region of interest" description="Disordered" evidence="6">
    <location>
        <begin position="145"/>
        <end position="259"/>
    </location>
</feature>
<gene>
    <name evidence="8" type="ORF">AMS68_007457</name>
</gene>
<dbReference type="PANTHER" id="PTHR46172">
    <property type="entry name" value="DNA POLYMERASE EPSILON SUBUNIT 3"/>
    <property type="match status" value="1"/>
</dbReference>
<dbReference type="OrthoDB" id="1707486at2759"/>
<feature type="compositionally biased region" description="Basic and acidic residues" evidence="6">
    <location>
        <begin position="20"/>
        <end position="30"/>
    </location>
</feature>
<dbReference type="Pfam" id="PF00808">
    <property type="entry name" value="CBFD_NFYB_HMF"/>
    <property type="match status" value="1"/>
</dbReference>
<evidence type="ECO:0000259" key="7">
    <source>
        <dbReference type="Pfam" id="PF00808"/>
    </source>
</evidence>
<dbReference type="AlphaFoldDB" id="A0A6H0Y5S1"/>
<accession>A0A6H0Y5S1</accession>
<protein>
    <recommendedName>
        <fullName evidence="4">DNA polymerase epsilon subunit D</fullName>
    </recommendedName>
    <alternativeName>
        <fullName evidence="5">DNA polymerase II subunit D</fullName>
    </alternativeName>
</protein>
<evidence type="ECO:0000256" key="4">
    <source>
        <dbReference type="ARBA" id="ARBA00039775"/>
    </source>
</evidence>
<proteinExistence type="predicted"/>
<reference evidence="8 9" key="1">
    <citation type="journal article" date="2016" name="Sci. Rep.">
        <title>Peltaster fructicola genome reveals evolution from an invasive phytopathogen to an ectophytic parasite.</title>
        <authorList>
            <person name="Xu C."/>
            <person name="Chen H."/>
            <person name="Gleason M.L."/>
            <person name="Xu J.R."/>
            <person name="Liu H."/>
            <person name="Zhang R."/>
            <person name="Sun G."/>
        </authorList>
    </citation>
    <scope>NUCLEOTIDE SEQUENCE [LARGE SCALE GENOMIC DNA]</scope>
    <source>
        <strain evidence="8 9">LNHT1506</strain>
    </source>
</reference>
<dbReference type="GO" id="GO:0031490">
    <property type="term" value="F:chromatin DNA binding"/>
    <property type="evidence" value="ECO:0007669"/>
    <property type="project" value="TreeGrafter"/>
</dbReference>
<dbReference type="PANTHER" id="PTHR46172:SF1">
    <property type="entry name" value="DNA POLYMERASE EPSILON SUBUNIT 3"/>
    <property type="match status" value="1"/>
</dbReference>
<dbReference type="GO" id="GO:0046982">
    <property type="term" value="F:protein heterodimerization activity"/>
    <property type="evidence" value="ECO:0007669"/>
    <property type="project" value="InterPro"/>
</dbReference>
<dbReference type="SUPFAM" id="SSF47113">
    <property type="entry name" value="Histone-fold"/>
    <property type="match status" value="1"/>
</dbReference>
<evidence type="ECO:0000256" key="5">
    <source>
        <dbReference type="ARBA" id="ARBA00042096"/>
    </source>
</evidence>
<evidence type="ECO:0000313" key="9">
    <source>
        <dbReference type="Proteomes" id="UP000503462"/>
    </source>
</evidence>
<feature type="compositionally biased region" description="Polar residues" evidence="6">
    <location>
        <begin position="1"/>
        <end position="12"/>
    </location>
</feature>
<feature type="compositionally biased region" description="Acidic residues" evidence="6">
    <location>
        <begin position="216"/>
        <end position="241"/>
    </location>
</feature>
<evidence type="ECO:0000256" key="1">
    <source>
        <dbReference type="ARBA" id="ARBA00004123"/>
    </source>
</evidence>
<feature type="domain" description="Transcription factor CBF/NF-Y/archaeal histone" evidence="7">
    <location>
        <begin position="54"/>
        <end position="115"/>
    </location>
</feature>
<evidence type="ECO:0000256" key="6">
    <source>
        <dbReference type="SAM" id="MobiDB-lite"/>
    </source>
</evidence>
<evidence type="ECO:0000256" key="3">
    <source>
        <dbReference type="ARBA" id="ARBA00023242"/>
    </source>
</evidence>
<feature type="compositionally biased region" description="Acidic residues" evidence="6">
    <location>
        <begin position="193"/>
        <end position="208"/>
    </location>
</feature>
<dbReference type="Gene3D" id="1.10.20.10">
    <property type="entry name" value="Histone, subunit A"/>
    <property type="match status" value="1"/>
</dbReference>
<dbReference type="CDD" id="cd22928">
    <property type="entry name" value="HFD_POLE3_DPB4"/>
    <property type="match status" value="1"/>
</dbReference>
<feature type="region of interest" description="Disordered" evidence="6">
    <location>
        <begin position="1"/>
        <end position="32"/>
    </location>
</feature>
<organism evidence="8 9">
    <name type="scientific">Peltaster fructicola</name>
    <dbReference type="NCBI Taxonomy" id="286661"/>
    <lineage>
        <taxon>Eukaryota</taxon>
        <taxon>Fungi</taxon>
        <taxon>Dikarya</taxon>
        <taxon>Ascomycota</taxon>
        <taxon>Pezizomycotina</taxon>
        <taxon>Dothideomycetes</taxon>
        <taxon>Dothideomycetes incertae sedis</taxon>
        <taxon>Peltaster</taxon>
    </lineage>
</organism>
<comment type="subcellular location">
    <subcellularLocation>
        <location evidence="1">Nucleus</location>
    </subcellularLocation>
</comment>
<dbReference type="InterPro" id="IPR003958">
    <property type="entry name" value="CBFA_NFYB_domain"/>
</dbReference>
<dbReference type="Proteomes" id="UP000503462">
    <property type="component" value="Chromosome 5"/>
</dbReference>
<name>A0A6H0Y5S1_9PEZI</name>
<dbReference type="InterPro" id="IPR051377">
    <property type="entry name" value="DNA_Pol-Epsilon_Subunit"/>
</dbReference>
<dbReference type="GO" id="GO:0008623">
    <property type="term" value="C:CHRAC"/>
    <property type="evidence" value="ECO:0007669"/>
    <property type="project" value="TreeGrafter"/>
</dbReference>
<dbReference type="GO" id="GO:0006974">
    <property type="term" value="P:DNA damage response"/>
    <property type="evidence" value="ECO:0007669"/>
    <property type="project" value="TreeGrafter"/>
</dbReference>
<evidence type="ECO:0000313" key="8">
    <source>
        <dbReference type="EMBL" id="QIX01940.1"/>
    </source>
</evidence>
<sequence>MAPRKSTASLVSNGAGDDTNIDHTPAKQTKDGVGIDVSPLIVPQSSLTKYQDLSLPKSMIARLAKGVLPANTQIHKDALLALHKSATVFVSYIASNANELAQAGGKKTIAPQDVMASIKDAELESFIPRLEQELKKYNETQCDKRNSYRHRVKQEKAAAATTTEPNGNAMDEDRPQKKQKGPEGDAILLSDDGPYDGPDDGPDDDELIDAQLNAEEAADDSEEDIEDDVVDDVEEDEEVEEPLERGPVRDEALDEPDSD</sequence>
<feature type="compositionally biased region" description="Basic and acidic residues" evidence="6">
    <location>
        <begin position="242"/>
        <end position="251"/>
    </location>
</feature>
<evidence type="ECO:0000256" key="2">
    <source>
        <dbReference type="ARBA" id="ARBA00022705"/>
    </source>
</evidence>
<keyword evidence="3" id="KW-0539">Nucleus</keyword>
<keyword evidence="2" id="KW-0235">DNA replication</keyword>
<dbReference type="EMBL" id="CP051143">
    <property type="protein sequence ID" value="QIX01940.1"/>
    <property type="molecule type" value="Genomic_DNA"/>
</dbReference>
<dbReference type="GO" id="GO:0006272">
    <property type="term" value="P:leading strand elongation"/>
    <property type="evidence" value="ECO:0007669"/>
    <property type="project" value="TreeGrafter"/>
</dbReference>